<sequence>MPDLDLLRTLAPPVEPPPPRAFTPPPARGRRPVLLATPIAVGAVILAVVLTQLGGGQPFAEAAIRAAQASPRLLVNGWKVTRVDEWDAGTGEMTFARDGRSVEVSWTAVDNGNKDLVRVAGAEVAGADAWVGRYPGSTDYVARWRQGDAFVQARGDAATPAAFIDVLERIYQVGAEDWLAALPATAVEPKAQAAAASQMLMGIPLPPGFKTPPATDETRDRYQLGAKVAGAVVCGWIEEWLHGDTAAAARALAGSRSWPLLQDMNAEGDYPEVVWQYADAINGKGDVPGGKLGLSVDGTYREALGC</sequence>
<keyword evidence="3" id="KW-1185">Reference proteome</keyword>
<accession>A0A9X3MV92</accession>
<keyword evidence="1" id="KW-0472">Membrane</keyword>
<keyword evidence="1" id="KW-0812">Transmembrane</keyword>
<keyword evidence="1" id="KW-1133">Transmembrane helix</keyword>
<name>A0A9X3MV92_9ACTN</name>
<evidence type="ECO:0000313" key="2">
    <source>
        <dbReference type="EMBL" id="MDA0163017.1"/>
    </source>
</evidence>
<evidence type="ECO:0000313" key="3">
    <source>
        <dbReference type="Proteomes" id="UP001149140"/>
    </source>
</evidence>
<gene>
    <name evidence="2" type="ORF">OM076_22280</name>
</gene>
<reference evidence="2" key="1">
    <citation type="submission" date="2022-10" db="EMBL/GenBank/DDBJ databases">
        <title>The WGS of Solirubrobacter ginsenosidimutans DSM 21036.</title>
        <authorList>
            <person name="Jiang Z."/>
        </authorList>
    </citation>
    <scope>NUCLEOTIDE SEQUENCE</scope>
    <source>
        <strain evidence="2">DSM 21036</strain>
    </source>
</reference>
<protein>
    <submittedName>
        <fullName evidence="2">Uncharacterized protein</fullName>
    </submittedName>
</protein>
<dbReference type="Proteomes" id="UP001149140">
    <property type="component" value="Unassembled WGS sequence"/>
</dbReference>
<proteinExistence type="predicted"/>
<evidence type="ECO:0000256" key="1">
    <source>
        <dbReference type="SAM" id="Phobius"/>
    </source>
</evidence>
<organism evidence="2 3">
    <name type="scientific">Solirubrobacter ginsenosidimutans</name>
    <dbReference type="NCBI Taxonomy" id="490573"/>
    <lineage>
        <taxon>Bacteria</taxon>
        <taxon>Bacillati</taxon>
        <taxon>Actinomycetota</taxon>
        <taxon>Thermoleophilia</taxon>
        <taxon>Solirubrobacterales</taxon>
        <taxon>Solirubrobacteraceae</taxon>
        <taxon>Solirubrobacter</taxon>
    </lineage>
</organism>
<dbReference type="RefSeq" id="WP_270042257.1">
    <property type="nucleotide sequence ID" value="NZ_JAPDOD010000022.1"/>
</dbReference>
<feature type="transmembrane region" description="Helical" evidence="1">
    <location>
        <begin position="33"/>
        <end position="55"/>
    </location>
</feature>
<dbReference type="EMBL" id="JAPDOD010000022">
    <property type="protein sequence ID" value="MDA0163017.1"/>
    <property type="molecule type" value="Genomic_DNA"/>
</dbReference>
<comment type="caution">
    <text evidence="2">The sequence shown here is derived from an EMBL/GenBank/DDBJ whole genome shotgun (WGS) entry which is preliminary data.</text>
</comment>
<dbReference type="AlphaFoldDB" id="A0A9X3MV92"/>